<feature type="compositionally biased region" description="Pro residues" evidence="1">
    <location>
        <begin position="1144"/>
        <end position="1156"/>
    </location>
</feature>
<dbReference type="PANTHER" id="PTHR21301">
    <property type="entry name" value="REVERSE TRANSCRIPTASE"/>
    <property type="match status" value="1"/>
</dbReference>
<sequence length="1156" mass="136404">MDKDYNHRVLKTINENKLSDQPVQEKKRRRKCHGNRKVQRFRKKCRARGMKPHNIERKIKKRFGDSRTNQPTSIVNNNDSIDHRPKTIITLNQSIKKTSIKRKREPVRSLSQFSISQPEPKKVKKKQGLIQTSVPNPDKVYRVASYLKRLPRLLIQALGRQLDRPLKTKSEHKFIYSRLKLLDLQFCLNTHHSLWQSYFNLGYEQHQWPDHLYKITKTNEPHSCQKFIQEYLTHIQQQLEQCSTQLNLQATTCPEKLTINLVDHHLKEYICSQQKRFTRKIHHQLKRFKDELHEKRLYHILFDNNLTSDQKEAINRLIHLRETELQIRKELLLLEQRILSKLLPSNFDKLDTLIASDFYTPVLEDQYSLNYKLKRSKILQETKRTWLDILMESYDVKMKECNRQYQEELTQLELDISKHQQHHHDARVLCRTVQVYIKHRTIQIKKDTFQQMNNFHGKLSRRRQRSKKAKQTIGVSPEVILNVNDHSLAMIGHEYLSRHGNYIRPNRTALRSYKERVKIVQEQHEIMINQMILRLSEKCHINAKSNIFKQFSERLQACLMRHYMAPLPFIEHVRAQRDLQTMKLIRRKLEKNQLLLRETDKGGNLYVAHVNEFEEKAIEYRMKAGAYEELSSSPIEEILSKVTRLLNDRHAKPNQISPQQYKKMIPSRLTVELAYMYYNPKTHKNPITLRPIMNTIHAATTGISRFLDQSNRPLFDMHAQPRPIIDGGHLLRQLEQYVRNGHLKPTTLFCTADITKLYTMLPQVESLKILKEFLLEHHYEKVQADITNLYTMLPQDESLKILKEFLLEHHYEKVQGVSIKVILQLADLVLKETAFVDGNKFYRQIIGGAMGSPFTLTLANIFMWKWEKDAICGAIGPHEIYGRYIDDIFFTFNEPKAKIEAVIKKANAFHPNIKLEANIGSCVSFLDLLINNKNGILCTSVYHKPAAEPCVVPFISDHPRHVFSNIIQAALLRALRYSTTLDIFEKERRSIRLMLLYNVYPSRYIDTHFRNFFGRSLSKSSMIPFIANENQFLVMRNTLLPKLTVKERETQHRIAAFSFDEEIDNQNTKEKTTSSTTVSKQSKPNKFANTLFLHYTHEKRLHSLKRDIHKIYSEIFQNTIGIDFRLILGHRNHRNTGHELVQKRPPPTMLKPIPLP</sequence>
<gene>
    <name evidence="3" type="ORF">MBJ925_LOCUS6198</name>
</gene>
<comment type="caution">
    <text evidence="3">The sequence shown here is derived from an EMBL/GenBank/DDBJ whole genome shotgun (WGS) entry which is preliminary data.</text>
</comment>
<dbReference type="EMBL" id="CAJNRE010001797">
    <property type="protein sequence ID" value="CAF1957491.1"/>
    <property type="molecule type" value="Genomic_DNA"/>
</dbReference>
<feature type="non-terminal residue" evidence="3">
    <location>
        <position position="1"/>
    </location>
</feature>
<reference evidence="3" key="1">
    <citation type="submission" date="2021-02" db="EMBL/GenBank/DDBJ databases">
        <authorList>
            <person name="Nowell W R."/>
        </authorList>
    </citation>
    <scope>NUCLEOTIDE SEQUENCE</scope>
</reference>
<proteinExistence type="predicted"/>
<evidence type="ECO:0000313" key="3">
    <source>
        <dbReference type="EMBL" id="CAF1957491.1"/>
    </source>
</evidence>
<dbReference type="Pfam" id="PF26215">
    <property type="entry name" value="HTH_animal"/>
    <property type="match status" value="1"/>
</dbReference>
<evidence type="ECO:0000259" key="2">
    <source>
        <dbReference type="Pfam" id="PF26215"/>
    </source>
</evidence>
<dbReference type="PANTHER" id="PTHR21301:SF10">
    <property type="entry name" value="REVERSE TRANSCRIPTASE DOMAIN-CONTAINING PROTEIN"/>
    <property type="match status" value="1"/>
</dbReference>
<dbReference type="AlphaFoldDB" id="A0A816MA70"/>
<feature type="region of interest" description="Disordered" evidence="1">
    <location>
        <begin position="1137"/>
        <end position="1156"/>
    </location>
</feature>
<organism evidence="3 4">
    <name type="scientific">Rotaria magnacalcarata</name>
    <dbReference type="NCBI Taxonomy" id="392030"/>
    <lineage>
        <taxon>Eukaryota</taxon>
        <taxon>Metazoa</taxon>
        <taxon>Spiralia</taxon>
        <taxon>Gnathifera</taxon>
        <taxon>Rotifera</taxon>
        <taxon>Eurotatoria</taxon>
        <taxon>Bdelloidea</taxon>
        <taxon>Philodinida</taxon>
        <taxon>Philodinidae</taxon>
        <taxon>Rotaria</taxon>
    </lineage>
</organism>
<feature type="region of interest" description="Disordered" evidence="1">
    <location>
        <begin position="14"/>
        <end position="38"/>
    </location>
</feature>
<accession>A0A816MA70</accession>
<evidence type="ECO:0000313" key="4">
    <source>
        <dbReference type="Proteomes" id="UP000663824"/>
    </source>
</evidence>
<feature type="region of interest" description="Disordered" evidence="1">
    <location>
        <begin position="106"/>
        <end position="128"/>
    </location>
</feature>
<dbReference type="InterPro" id="IPR058912">
    <property type="entry name" value="HTH_animal"/>
</dbReference>
<evidence type="ECO:0000256" key="1">
    <source>
        <dbReference type="SAM" id="MobiDB-lite"/>
    </source>
</evidence>
<dbReference type="Proteomes" id="UP000663824">
    <property type="component" value="Unassembled WGS sequence"/>
</dbReference>
<feature type="domain" description="Helix-turn-helix" evidence="2">
    <location>
        <begin position="951"/>
        <end position="1010"/>
    </location>
</feature>
<feature type="compositionally biased region" description="Basic residues" evidence="1">
    <location>
        <begin position="26"/>
        <end position="38"/>
    </location>
</feature>
<name>A0A816MA70_9BILA</name>
<protein>
    <recommendedName>
        <fullName evidence="2">Helix-turn-helix domain-containing protein</fullName>
    </recommendedName>
</protein>